<feature type="region of interest" description="Disordered" evidence="1">
    <location>
        <begin position="1"/>
        <end position="89"/>
    </location>
</feature>
<evidence type="ECO:0000313" key="4">
    <source>
        <dbReference type="Proteomes" id="UP000811246"/>
    </source>
</evidence>
<feature type="compositionally biased region" description="Polar residues" evidence="1">
    <location>
        <begin position="29"/>
        <end position="39"/>
    </location>
</feature>
<evidence type="ECO:0000313" key="3">
    <source>
        <dbReference type="EMBL" id="KAG6678778.1"/>
    </source>
</evidence>
<dbReference type="Proteomes" id="UP000811246">
    <property type="component" value="Chromosome 14"/>
</dbReference>
<dbReference type="InterPro" id="IPR004330">
    <property type="entry name" value="FAR1_DNA_bnd_dom"/>
</dbReference>
<evidence type="ECO:0000259" key="2">
    <source>
        <dbReference type="Pfam" id="PF03101"/>
    </source>
</evidence>
<organism evidence="3 4">
    <name type="scientific">Carya illinoinensis</name>
    <name type="common">Pecan</name>
    <dbReference type="NCBI Taxonomy" id="32201"/>
    <lineage>
        <taxon>Eukaryota</taxon>
        <taxon>Viridiplantae</taxon>
        <taxon>Streptophyta</taxon>
        <taxon>Embryophyta</taxon>
        <taxon>Tracheophyta</taxon>
        <taxon>Spermatophyta</taxon>
        <taxon>Magnoliopsida</taxon>
        <taxon>eudicotyledons</taxon>
        <taxon>Gunneridae</taxon>
        <taxon>Pentapetalae</taxon>
        <taxon>rosids</taxon>
        <taxon>fabids</taxon>
        <taxon>Fagales</taxon>
        <taxon>Juglandaceae</taxon>
        <taxon>Carya</taxon>
    </lineage>
</organism>
<protein>
    <recommendedName>
        <fullName evidence="2">FAR1 domain-containing protein</fullName>
    </recommendedName>
</protein>
<name>A0A922DB00_CARIL</name>
<dbReference type="EMBL" id="CM031838">
    <property type="protein sequence ID" value="KAG6678778.1"/>
    <property type="molecule type" value="Genomic_DNA"/>
</dbReference>
<dbReference type="PANTHER" id="PTHR46328">
    <property type="entry name" value="FAR-RED IMPAIRED RESPONSIVE (FAR1) FAMILY PROTEIN-RELATED"/>
    <property type="match status" value="1"/>
</dbReference>
<accession>A0A922DB00</accession>
<comment type="caution">
    <text evidence="3">The sequence shown here is derived from an EMBL/GenBank/DDBJ whole genome shotgun (WGS) entry which is preliminary data.</text>
</comment>
<dbReference type="Pfam" id="PF03101">
    <property type="entry name" value="FAR1"/>
    <property type="match status" value="1"/>
</dbReference>
<feature type="compositionally biased region" description="Low complexity" evidence="1">
    <location>
        <begin position="8"/>
        <end position="24"/>
    </location>
</feature>
<dbReference type="PANTHER" id="PTHR46328:SF35">
    <property type="entry name" value="PROTEIN FAR1-RELATED SEQUENCE 5-LIKE"/>
    <property type="match status" value="1"/>
</dbReference>
<sequence length="178" mass="19748">MGKGEEQPSPLTPSTSNSPTANASYPTPLMTTCSATSGNVDIEETPDCRETGIPCTSSKVEESKEDRLDSWETEDSIAGTPQLEDEVGGDMIEEPKSRMEFYSFEELMSYYKQYARNCGFGVMTRRTERGDDETVRYVTLGCARGGKVRNRTLNVSRPRLTGKTECKEINALKVDGKF</sequence>
<dbReference type="AlphaFoldDB" id="A0A922DB00"/>
<evidence type="ECO:0000256" key="1">
    <source>
        <dbReference type="SAM" id="MobiDB-lite"/>
    </source>
</evidence>
<feature type="compositionally biased region" description="Basic and acidic residues" evidence="1">
    <location>
        <begin position="59"/>
        <end position="70"/>
    </location>
</feature>
<feature type="domain" description="FAR1" evidence="2">
    <location>
        <begin position="109"/>
        <end position="169"/>
    </location>
</feature>
<gene>
    <name evidence="3" type="ORF">I3842_14G097600</name>
</gene>
<reference evidence="3" key="1">
    <citation type="submission" date="2021-01" db="EMBL/GenBank/DDBJ databases">
        <authorList>
            <person name="Lovell J.T."/>
            <person name="Bentley N."/>
            <person name="Bhattarai G."/>
            <person name="Jenkins J.W."/>
            <person name="Sreedasyam A."/>
            <person name="Alarcon Y."/>
            <person name="Bock C."/>
            <person name="Boston L."/>
            <person name="Carlson J."/>
            <person name="Cervantes K."/>
            <person name="Clermont K."/>
            <person name="Krom N."/>
            <person name="Kubenka K."/>
            <person name="Mamidi S."/>
            <person name="Mattison C."/>
            <person name="Monteros M."/>
            <person name="Pisani C."/>
            <person name="Plott C."/>
            <person name="Rajasekar S."/>
            <person name="Rhein H.S."/>
            <person name="Rohla C."/>
            <person name="Song M."/>
            <person name="Hilaire R.S."/>
            <person name="Shu S."/>
            <person name="Wells L."/>
            <person name="Wang X."/>
            <person name="Webber J."/>
            <person name="Heerema R.J."/>
            <person name="Klein P."/>
            <person name="Conner P."/>
            <person name="Grauke L."/>
            <person name="Grimwood J."/>
            <person name="Schmutz J."/>
            <person name="Randall J.J."/>
        </authorList>
    </citation>
    <scope>NUCLEOTIDE SEQUENCE</scope>
    <source>
        <tissue evidence="3">Leaf</tissue>
    </source>
</reference>
<proteinExistence type="predicted"/>